<dbReference type="PANTHER" id="PTHR18945">
    <property type="entry name" value="NEUROTRANSMITTER GATED ION CHANNEL"/>
    <property type="match status" value="1"/>
</dbReference>
<keyword evidence="3" id="KW-0813">Transport</keyword>
<evidence type="ECO:0000313" key="7">
    <source>
        <dbReference type="Proteomes" id="UP000828390"/>
    </source>
</evidence>
<dbReference type="Gene3D" id="2.70.170.10">
    <property type="entry name" value="Neurotransmitter-gated ion-channel ligand-binding domain"/>
    <property type="match status" value="1"/>
</dbReference>
<accession>A0A9D4D2A3</accession>
<organism evidence="6 7">
    <name type="scientific">Dreissena polymorpha</name>
    <name type="common">Zebra mussel</name>
    <name type="synonym">Mytilus polymorpha</name>
    <dbReference type="NCBI Taxonomy" id="45954"/>
    <lineage>
        <taxon>Eukaryota</taxon>
        <taxon>Metazoa</taxon>
        <taxon>Spiralia</taxon>
        <taxon>Lophotrochozoa</taxon>
        <taxon>Mollusca</taxon>
        <taxon>Bivalvia</taxon>
        <taxon>Autobranchia</taxon>
        <taxon>Heteroconchia</taxon>
        <taxon>Euheterodonta</taxon>
        <taxon>Imparidentia</taxon>
        <taxon>Neoheterodontei</taxon>
        <taxon>Myida</taxon>
        <taxon>Dreissenoidea</taxon>
        <taxon>Dreissenidae</taxon>
        <taxon>Dreissena</taxon>
    </lineage>
</organism>
<comment type="similarity">
    <text evidence="3">Belongs to the ligand-gated ion channel (TC 1.A.9) family.</text>
</comment>
<dbReference type="InterPro" id="IPR006201">
    <property type="entry name" value="Neur_channel"/>
</dbReference>
<keyword evidence="2" id="KW-0472">Membrane</keyword>
<dbReference type="Pfam" id="PF02931">
    <property type="entry name" value="Neur_chan_LBD"/>
    <property type="match status" value="1"/>
</dbReference>
<feature type="domain" description="Neurotransmitter-gated ion-channel ligand-binding" evidence="5">
    <location>
        <begin position="28"/>
        <end position="177"/>
    </location>
</feature>
<feature type="signal peptide" evidence="4">
    <location>
        <begin position="1"/>
        <end position="15"/>
    </location>
</feature>
<name>A0A9D4D2A3_DREPO</name>
<dbReference type="GO" id="GO:0016020">
    <property type="term" value="C:membrane"/>
    <property type="evidence" value="ECO:0007669"/>
    <property type="project" value="UniProtKB-SubCell"/>
</dbReference>
<keyword evidence="4" id="KW-0732">Signal</keyword>
<evidence type="ECO:0000256" key="2">
    <source>
        <dbReference type="ARBA" id="ARBA00023136"/>
    </source>
</evidence>
<proteinExistence type="inferred from homology"/>
<dbReference type="EMBL" id="JAIWYP010000011">
    <property type="protein sequence ID" value="KAH3736579.1"/>
    <property type="molecule type" value="Genomic_DNA"/>
</dbReference>
<dbReference type="InterPro" id="IPR006202">
    <property type="entry name" value="Neur_chan_lig-bd"/>
</dbReference>
<evidence type="ECO:0000256" key="4">
    <source>
        <dbReference type="SAM" id="SignalP"/>
    </source>
</evidence>
<dbReference type="GO" id="GO:0005230">
    <property type="term" value="F:extracellular ligand-gated monoatomic ion channel activity"/>
    <property type="evidence" value="ECO:0007669"/>
    <property type="project" value="InterPro"/>
</dbReference>
<evidence type="ECO:0000256" key="3">
    <source>
        <dbReference type="RuleBase" id="RU000687"/>
    </source>
</evidence>
<comment type="caution">
    <text evidence="6">The sequence shown here is derived from an EMBL/GenBank/DDBJ whole genome shotgun (WGS) entry which is preliminary data.</text>
</comment>
<evidence type="ECO:0000259" key="5">
    <source>
        <dbReference type="Pfam" id="PF02931"/>
    </source>
</evidence>
<dbReference type="PROSITE" id="PS00236">
    <property type="entry name" value="NEUROTR_ION_CHANNEL"/>
    <property type="match status" value="1"/>
</dbReference>
<keyword evidence="3" id="KW-0407">Ion channel</keyword>
<dbReference type="AlphaFoldDB" id="A0A9D4D2A3"/>
<protein>
    <recommendedName>
        <fullName evidence="5">Neurotransmitter-gated ion-channel ligand-binding domain-containing protein</fullName>
    </recommendedName>
</protein>
<evidence type="ECO:0000256" key="1">
    <source>
        <dbReference type="ARBA" id="ARBA00004141"/>
    </source>
</evidence>
<dbReference type="CDD" id="cd18989">
    <property type="entry name" value="LGIC_ECD_cation"/>
    <property type="match status" value="1"/>
</dbReference>
<reference evidence="6" key="1">
    <citation type="journal article" date="2019" name="bioRxiv">
        <title>The Genome of the Zebra Mussel, Dreissena polymorpha: A Resource for Invasive Species Research.</title>
        <authorList>
            <person name="McCartney M.A."/>
            <person name="Auch B."/>
            <person name="Kono T."/>
            <person name="Mallez S."/>
            <person name="Zhang Y."/>
            <person name="Obille A."/>
            <person name="Becker A."/>
            <person name="Abrahante J.E."/>
            <person name="Garbe J."/>
            <person name="Badalamenti J.P."/>
            <person name="Herman A."/>
            <person name="Mangelson H."/>
            <person name="Liachko I."/>
            <person name="Sullivan S."/>
            <person name="Sone E.D."/>
            <person name="Koren S."/>
            <person name="Silverstein K.A.T."/>
            <person name="Beckman K.B."/>
            <person name="Gohl D.M."/>
        </authorList>
    </citation>
    <scope>NUCLEOTIDE SEQUENCE</scope>
    <source>
        <strain evidence="6">Duluth1</strain>
        <tissue evidence="6">Whole animal</tissue>
    </source>
</reference>
<dbReference type="InterPro" id="IPR018000">
    <property type="entry name" value="Neurotransmitter_ion_chnl_CS"/>
</dbReference>
<keyword evidence="3" id="KW-0406">Ion transport</keyword>
<keyword evidence="7" id="KW-1185">Reference proteome</keyword>
<dbReference type="InterPro" id="IPR036734">
    <property type="entry name" value="Neur_chan_lig-bd_sf"/>
</dbReference>
<comment type="subcellular location">
    <subcellularLocation>
        <location evidence="1">Membrane</location>
        <topology evidence="1">Multi-pass membrane protein</topology>
    </subcellularLocation>
</comment>
<dbReference type="Proteomes" id="UP000828390">
    <property type="component" value="Unassembled WGS sequence"/>
</dbReference>
<feature type="chain" id="PRO_5038564562" description="Neurotransmitter-gated ion-channel ligand-binding domain-containing protein" evidence="4">
    <location>
        <begin position="16"/>
        <end position="179"/>
    </location>
</feature>
<dbReference type="SUPFAM" id="SSF63712">
    <property type="entry name" value="Nicotinic receptor ligand binding domain-like"/>
    <property type="match status" value="1"/>
</dbReference>
<dbReference type="GO" id="GO:0004888">
    <property type="term" value="F:transmembrane signaling receptor activity"/>
    <property type="evidence" value="ECO:0007669"/>
    <property type="project" value="InterPro"/>
</dbReference>
<reference evidence="6" key="2">
    <citation type="submission" date="2020-11" db="EMBL/GenBank/DDBJ databases">
        <authorList>
            <person name="McCartney M.A."/>
            <person name="Auch B."/>
            <person name="Kono T."/>
            <person name="Mallez S."/>
            <person name="Becker A."/>
            <person name="Gohl D.M."/>
            <person name="Silverstein K.A.T."/>
            <person name="Koren S."/>
            <person name="Bechman K.B."/>
            <person name="Herman A."/>
            <person name="Abrahante J.E."/>
            <person name="Garbe J."/>
        </authorList>
    </citation>
    <scope>NUCLEOTIDE SEQUENCE</scope>
    <source>
        <strain evidence="6">Duluth1</strain>
        <tissue evidence="6">Whole animal</tissue>
    </source>
</reference>
<dbReference type="PRINTS" id="PR00252">
    <property type="entry name" value="NRIONCHANNEL"/>
</dbReference>
<evidence type="ECO:0000313" key="6">
    <source>
        <dbReference type="EMBL" id="KAH3736579.1"/>
    </source>
</evidence>
<gene>
    <name evidence="6" type="ORF">DPMN_043150</name>
</gene>
<sequence length="179" mass="21019">MRFGVYFFYLLVVWALDNLGDNDTHTEYDLHKRLFQQYNSNLIPRRMTSSDPFHVGIELYLMSIDEINELRQTIAITAFLEIEWTDSLLIWEPLEYSNVTSINAKVKDIWTPDIVLRRTLDKQSDIIDADGHAVIYSDGRIIMWPYGRFTVSCKILIGQFPFDEQTCLFDFMSWTNPSS</sequence>